<dbReference type="Pfam" id="PF00271">
    <property type="entry name" value="Helicase_C"/>
    <property type="match status" value="1"/>
</dbReference>
<dbReference type="InterPro" id="IPR027417">
    <property type="entry name" value="P-loop_NTPase"/>
</dbReference>
<evidence type="ECO:0000259" key="6">
    <source>
        <dbReference type="PROSITE" id="PS51194"/>
    </source>
</evidence>
<dbReference type="Proteomes" id="UP000823963">
    <property type="component" value="Unassembled WGS sequence"/>
</dbReference>
<feature type="domain" description="Helicase ATP-binding" evidence="5">
    <location>
        <begin position="112"/>
        <end position="264"/>
    </location>
</feature>
<keyword evidence="7" id="KW-0378">Hydrolase</keyword>
<evidence type="ECO:0000256" key="1">
    <source>
        <dbReference type="ARBA" id="ARBA00022741"/>
    </source>
</evidence>
<dbReference type="GO" id="GO:0043138">
    <property type="term" value="F:3'-5' DNA helicase activity"/>
    <property type="evidence" value="ECO:0007669"/>
    <property type="project" value="TreeGrafter"/>
</dbReference>
<evidence type="ECO:0000313" key="8">
    <source>
        <dbReference type="Proteomes" id="UP000823963"/>
    </source>
</evidence>
<dbReference type="InterPro" id="IPR014001">
    <property type="entry name" value="Helicase_ATP-bd"/>
</dbReference>
<reference evidence="7" key="2">
    <citation type="submission" date="2021-04" db="EMBL/GenBank/DDBJ databases">
        <authorList>
            <person name="Gilroy R."/>
        </authorList>
    </citation>
    <scope>NUCLEOTIDE SEQUENCE</scope>
    <source>
        <strain evidence="7">6627</strain>
    </source>
</reference>
<dbReference type="GO" id="GO:0003677">
    <property type="term" value="F:DNA binding"/>
    <property type="evidence" value="ECO:0007669"/>
    <property type="project" value="UniProtKB-KW"/>
</dbReference>
<dbReference type="GO" id="GO:0006310">
    <property type="term" value="P:DNA recombination"/>
    <property type="evidence" value="ECO:0007669"/>
    <property type="project" value="TreeGrafter"/>
</dbReference>
<dbReference type="GO" id="GO:0005524">
    <property type="term" value="F:ATP binding"/>
    <property type="evidence" value="ECO:0007669"/>
    <property type="project" value="UniProtKB-KW"/>
</dbReference>
<proteinExistence type="predicted"/>
<feature type="domain" description="Helicase C-terminal" evidence="6">
    <location>
        <begin position="296"/>
        <end position="445"/>
    </location>
</feature>
<feature type="coiled-coil region" evidence="4">
    <location>
        <begin position="418"/>
        <end position="445"/>
    </location>
</feature>
<dbReference type="PANTHER" id="PTHR30580">
    <property type="entry name" value="PRIMOSOMAL PROTEIN N"/>
    <property type="match status" value="1"/>
</dbReference>
<evidence type="ECO:0000256" key="3">
    <source>
        <dbReference type="ARBA" id="ARBA00023125"/>
    </source>
</evidence>
<dbReference type="GO" id="GO:0006302">
    <property type="term" value="P:double-strand break repair"/>
    <property type="evidence" value="ECO:0007669"/>
    <property type="project" value="TreeGrafter"/>
</dbReference>
<evidence type="ECO:0000256" key="4">
    <source>
        <dbReference type="SAM" id="Coils"/>
    </source>
</evidence>
<gene>
    <name evidence="7" type="ORF">H9861_03945</name>
</gene>
<evidence type="ECO:0000313" key="7">
    <source>
        <dbReference type="EMBL" id="HIX01887.1"/>
    </source>
</evidence>
<dbReference type="GO" id="GO:0006270">
    <property type="term" value="P:DNA replication initiation"/>
    <property type="evidence" value="ECO:0007669"/>
    <property type="project" value="TreeGrafter"/>
</dbReference>
<dbReference type="PANTHER" id="PTHR30580:SF1">
    <property type="entry name" value="COMF OPERON PROTEIN 1"/>
    <property type="match status" value="1"/>
</dbReference>
<evidence type="ECO:0000259" key="5">
    <source>
        <dbReference type="PROSITE" id="PS51192"/>
    </source>
</evidence>
<keyword evidence="2" id="KW-0067">ATP-binding</keyword>
<sequence length="445" mass="51286">MEIANLYGRLVTQNQIDSSLIIQLNLAGERAVLEKGRYAICQRCHYQNLKYQVKLPHHQGYYCQNCIQLGRLTSKDFLYAVPEPNKFKVPEKILTWQGKLSQFQKRCAQELCTKVSQKQNHLIWAVTGAGKTEMLFPMLAENLAKKKRIALATPRIDVCNELYPRLQAAFENISIALLHGQSSMKYFYAQLTICTTHQLLKFKDAFDILIVDEIDSFPFAGNRSLNFATKRACKTSGVMICLTATPDQSTQKSIRQHELTVGYLPLRFHQHPLPEIKFRIERHLSELLEKQQIFPFIKKTVQKWVKQQTPFLIFVPRLSLLKPVFEIVKQIVDNKKVQGETVYAADEHRIAKVQALRDGKLRYLVTTTILERGVTFKNLDLMVIKAEDRNFSCSSLVQIAGRVGRNAQRPTGDVYFVMQHYTKNVKQAAQQIRHLNQKAQHLLDE</sequence>
<organism evidence="7 8">
    <name type="scientific">Candidatus Ligilactobacillus excrementigallinarum</name>
    <dbReference type="NCBI Taxonomy" id="2838641"/>
    <lineage>
        <taxon>Bacteria</taxon>
        <taxon>Bacillati</taxon>
        <taxon>Bacillota</taxon>
        <taxon>Bacilli</taxon>
        <taxon>Lactobacillales</taxon>
        <taxon>Lactobacillaceae</taxon>
        <taxon>Ligilactobacillus</taxon>
    </lineage>
</organism>
<protein>
    <submittedName>
        <fullName evidence="7">DEAD/DEAH box helicase family protein</fullName>
    </submittedName>
</protein>
<dbReference type="SUPFAM" id="SSF52540">
    <property type="entry name" value="P-loop containing nucleoside triphosphate hydrolases"/>
    <property type="match status" value="1"/>
</dbReference>
<keyword evidence="1" id="KW-0547">Nucleotide-binding</keyword>
<evidence type="ECO:0000256" key="2">
    <source>
        <dbReference type="ARBA" id="ARBA00022840"/>
    </source>
</evidence>
<dbReference type="PROSITE" id="PS51192">
    <property type="entry name" value="HELICASE_ATP_BIND_1"/>
    <property type="match status" value="1"/>
</dbReference>
<dbReference type="Pfam" id="PF00270">
    <property type="entry name" value="DEAD"/>
    <property type="match status" value="1"/>
</dbReference>
<accession>A0A9D2AAM6</accession>
<dbReference type="SMART" id="SM00487">
    <property type="entry name" value="DEXDc"/>
    <property type="match status" value="1"/>
</dbReference>
<keyword evidence="3" id="KW-0238">DNA-binding</keyword>
<dbReference type="SMART" id="SM00490">
    <property type="entry name" value="HELICc"/>
    <property type="match status" value="1"/>
</dbReference>
<comment type="caution">
    <text evidence="7">The sequence shown here is derived from an EMBL/GenBank/DDBJ whole genome shotgun (WGS) entry which is preliminary data.</text>
</comment>
<dbReference type="PROSITE" id="PS51194">
    <property type="entry name" value="HELICASE_CTER"/>
    <property type="match status" value="1"/>
</dbReference>
<reference evidence="7" key="1">
    <citation type="journal article" date="2021" name="PeerJ">
        <title>Extensive microbial diversity within the chicken gut microbiome revealed by metagenomics and culture.</title>
        <authorList>
            <person name="Gilroy R."/>
            <person name="Ravi A."/>
            <person name="Getino M."/>
            <person name="Pursley I."/>
            <person name="Horton D.L."/>
            <person name="Alikhan N.F."/>
            <person name="Baker D."/>
            <person name="Gharbi K."/>
            <person name="Hall N."/>
            <person name="Watson M."/>
            <person name="Adriaenssens E.M."/>
            <person name="Foster-Nyarko E."/>
            <person name="Jarju S."/>
            <person name="Secka A."/>
            <person name="Antonio M."/>
            <person name="Oren A."/>
            <person name="Chaudhuri R.R."/>
            <person name="La Ragione R."/>
            <person name="Hildebrand F."/>
            <person name="Pallen M.J."/>
        </authorList>
    </citation>
    <scope>NUCLEOTIDE SEQUENCE</scope>
    <source>
        <strain evidence="7">6627</strain>
    </source>
</reference>
<dbReference type="InterPro" id="IPR011545">
    <property type="entry name" value="DEAD/DEAH_box_helicase_dom"/>
</dbReference>
<name>A0A9D2AAM6_9LACO</name>
<dbReference type="EMBL" id="DXFP01000033">
    <property type="protein sequence ID" value="HIX01887.1"/>
    <property type="molecule type" value="Genomic_DNA"/>
</dbReference>
<dbReference type="AlphaFoldDB" id="A0A9D2AAM6"/>
<keyword evidence="4" id="KW-0175">Coiled coil</keyword>
<dbReference type="Gene3D" id="3.40.50.300">
    <property type="entry name" value="P-loop containing nucleotide triphosphate hydrolases"/>
    <property type="match status" value="2"/>
</dbReference>
<keyword evidence="7" id="KW-0347">Helicase</keyword>
<dbReference type="InterPro" id="IPR001650">
    <property type="entry name" value="Helicase_C-like"/>
</dbReference>